<dbReference type="AlphaFoldDB" id="A0A7S2E275"/>
<name>A0A7S2E275_9EUKA</name>
<dbReference type="EMBL" id="HBGU01040637">
    <property type="protein sequence ID" value="CAD9469499.1"/>
    <property type="molecule type" value="Transcribed_RNA"/>
</dbReference>
<evidence type="ECO:0000313" key="1">
    <source>
        <dbReference type="EMBL" id="CAD9469499.1"/>
    </source>
</evidence>
<gene>
    <name evidence="1" type="ORF">CBRE1094_LOCUS22154</name>
</gene>
<protein>
    <submittedName>
        <fullName evidence="1">Uncharacterized protein</fullName>
    </submittedName>
</protein>
<proteinExistence type="predicted"/>
<sequence length="127" mass="11589">MEAVGVAAGATGAGAATAALGDLGGVGDAEGTVGSDVAGALAPKPKGRVGGAVRLSVRVKIGADTFVMSSGLVGEGEAAGTAPDAAGTEGTLNWKGDAAVGTADAAAGDGVTAGIVTWKGVADGVPG</sequence>
<accession>A0A7S2E275</accession>
<reference evidence="1" key="1">
    <citation type="submission" date="2021-01" db="EMBL/GenBank/DDBJ databases">
        <authorList>
            <person name="Corre E."/>
            <person name="Pelletier E."/>
            <person name="Niang G."/>
            <person name="Scheremetjew M."/>
            <person name="Finn R."/>
            <person name="Kale V."/>
            <person name="Holt S."/>
            <person name="Cochrane G."/>
            <person name="Meng A."/>
            <person name="Brown T."/>
            <person name="Cohen L."/>
        </authorList>
    </citation>
    <scope>NUCLEOTIDE SEQUENCE</scope>
    <source>
        <strain evidence="1">UTEX LB 985</strain>
    </source>
</reference>
<organism evidence="1">
    <name type="scientific">Haptolina brevifila</name>
    <dbReference type="NCBI Taxonomy" id="156173"/>
    <lineage>
        <taxon>Eukaryota</taxon>
        <taxon>Haptista</taxon>
        <taxon>Haptophyta</taxon>
        <taxon>Prymnesiophyceae</taxon>
        <taxon>Prymnesiales</taxon>
        <taxon>Prymnesiaceae</taxon>
        <taxon>Haptolina</taxon>
    </lineage>
</organism>